<dbReference type="GO" id="GO:0004743">
    <property type="term" value="F:pyruvate kinase activity"/>
    <property type="evidence" value="ECO:0007669"/>
    <property type="project" value="InterPro"/>
</dbReference>
<gene>
    <name evidence="2" type="ORF">CISIN_1g039146mg</name>
</gene>
<dbReference type="Proteomes" id="UP000027120">
    <property type="component" value="Unassembled WGS sequence"/>
</dbReference>
<dbReference type="InterPro" id="IPR036918">
    <property type="entry name" value="Pyrv_Knase_C_sf"/>
</dbReference>
<feature type="domain" description="Pyruvate kinase C-terminal" evidence="1">
    <location>
        <begin position="26"/>
        <end position="80"/>
    </location>
</feature>
<dbReference type="STRING" id="2711.A0A067D510"/>
<protein>
    <recommendedName>
        <fullName evidence="1">Pyruvate kinase C-terminal domain-containing protein</fullName>
    </recommendedName>
</protein>
<dbReference type="EMBL" id="KK793777">
    <property type="protein sequence ID" value="KDO36605.1"/>
    <property type="molecule type" value="Genomic_DNA"/>
</dbReference>
<reference evidence="2 3" key="1">
    <citation type="submission" date="2014-04" db="EMBL/GenBank/DDBJ databases">
        <authorList>
            <consortium name="International Citrus Genome Consortium"/>
            <person name="Gmitter F."/>
            <person name="Chen C."/>
            <person name="Farmerie W."/>
            <person name="Harkins T."/>
            <person name="Desany B."/>
            <person name="Mohiuddin M."/>
            <person name="Kodira C."/>
            <person name="Borodovsky M."/>
            <person name="Lomsadze A."/>
            <person name="Burns P."/>
            <person name="Jenkins J."/>
            <person name="Prochnik S."/>
            <person name="Shu S."/>
            <person name="Chapman J."/>
            <person name="Pitluck S."/>
            <person name="Schmutz J."/>
            <person name="Rokhsar D."/>
        </authorList>
    </citation>
    <scope>NUCLEOTIDE SEQUENCE</scope>
</reference>
<name>A0A067D510_CITSI</name>
<evidence type="ECO:0000313" key="2">
    <source>
        <dbReference type="EMBL" id="KDO36605.1"/>
    </source>
</evidence>
<proteinExistence type="predicted"/>
<dbReference type="SUPFAM" id="SSF52935">
    <property type="entry name" value="PK C-terminal domain-like"/>
    <property type="match status" value="1"/>
</dbReference>
<feature type="non-terminal residue" evidence="2">
    <location>
        <position position="84"/>
    </location>
</feature>
<dbReference type="GO" id="GO:0030955">
    <property type="term" value="F:potassium ion binding"/>
    <property type="evidence" value="ECO:0007669"/>
    <property type="project" value="InterPro"/>
</dbReference>
<organism evidence="2 3">
    <name type="scientific">Citrus sinensis</name>
    <name type="common">Sweet orange</name>
    <name type="synonym">Citrus aurantium var. sinensis</name>
    <dbReference type="NCBI Taxonomy" id="2711"/>
    <lineage>
        <taxon>Eukaryota</taxon>
        <taxon>Viridiplantae</taxon>
        <taxon>Streptophyta</taxon>
        <taxon>Embryophyta</taxon>
        <taxon>Tracheophyta</taxon>
        <taxon>Spermatophyta</taxon>
        <taxon>Magnoliopsida</taxon>
        <taxon>eudicotyledons</taxon>
        <taxon>Gunneridae</taxon>
        <taxon>Pentapetalae</taxon>
        <taxon>rosids</taxon>
        <taxon>malvids</taxon>
        <taxon>Sapindales</taxon>
        <taxon>Rutaceae</taxon>
        <taxon>Aurantioideae</taxon>
        <taxon>Citrus</taxon>
    </lineage>
</organism>
<dbReference type="AlphaFoldDB" id="A0A067D510"/>
<evidence type="ECO:0000259" key="1">
    <source>
        <dbReference type="Pfam" id="PF02887"/>
    </source>
</evidence>
<dbReference type="InterPro" id="IPR015795">
    <property type="entry name" value="Pyrv_Knase_C"/>
</dbReference>
<dbReference type="GO" id="GO:0000287">
    <property type="term" value="F:magnesium ion binding"/>
    <property type="evidence" value="ECO:0007669"/>
    <property type="project" value="InterPro"/>
</dbReference>
<keyword evidence="3" id="KW-1185">Reference proteome</keyword>
<dbReference type="Gene3D" id="3.40.1380.20">
    <property type="entry name" value="Pyruvate kinase, C-terminal domain"/>
    <property type="match status" value="1"/>
</dbReference>
<dbReference type="SMR" id="A0A067D510"/>
<dbReference type="PANTHER" id="PTHR11817">
    <property type="entry name" value="PYRUVATE KINASE"/>
    <property type="match status" value="1"/>
</dbReference>
<feature type="non-terminal residue" evidence="2">
    <location>
        <position position="1"/>
    </location>
</feature>
<evidence type="ECO:0000313" key="3">
    <source>
        <dbReference type="Proteomes" id="UP000027120"/>
    </source>
</evidence>
<dbReference type="InterPro" id="IPR001697">
    <property type="entry name" value="Pyr_Knase"/>
</dbReference>
<accession>A0A067D510</accession>
<dbReference type="Pfam" id="PF02887">
    <property type="entry name" value="PK_C"/>
    <property type="match status" value="1"/>
</dbReference>
<sequence length="84" mass="9410">AEKVFNHNLFFKKVINYVGEPMSHLESITSSAVRSAIKVKASAIICFTSSGRAARLIAKYRPTMPVLSVVIPQLKTNQLRWTFT</sequence>